<dbReference type="InterPro" id="IPR006696">
    <property type="entry name" value="DUF423"/>
</dbReference>
<dbReference type="Proteomes" id="UP001279642">
    <property type="component" value="Unassembled WGS sequence"/>
</dbReference>
<evidence type="ECO:0000256" key="2">
    <source>
        <dbReference type="ARBA" id="ARBA00009694"/>
    </source>
</evidence>
<dbReference type="PANTHER" id="PTHR43461:SF1">
    <property type="entry name" value="TRANSMEMBRANE PROTEIN 256"/>
    <property type="match status" value="1"/>
</dbReference>
<comment type="caution">
    <text evidence="7">The sequence shown here is derived from an EMBL/GenBank/DDBJ whole genome shotgun (WGS) entry which is preliminary data.</text>
</comment>
<protein>
    <submittedName>
        <fullName evidence="7">DUF423 domain-containing protein</fullName>
    </submittedName>
</protein>
<organism evidence="7 8">
    <name type="scientific">Dongia soli</name>
    <dbReference type="NCBI Taxonomy" id="600628"/>
    <lineage>
        <taxon>Bacteria</taxon>
        <taxon>Pseudomonadati</taxon>
        <taxon>Pseudomonadota</taxon>
        <taxon>Alphaproteobacteria</taxon>
        <taxon>Rhodospirillales</taxon>
        <taxon>Dongiaceae</taxon>
        <taxon>Dongia</taxon>
    </lineage>
</organism>
<evidence type="ECO:0000313" key="8">
    <source>
        <dbReference type="Proteomes" id="UP001279642"/>
    </source>
</evidence>
<evidence type="ECO:0000256" key="1">
    <source>
        <dbReference type="ARBA" id="ARBA00004141"/>
    </source>
</evidence>
<name>A0ABU5EE83_9PROT</name>
<feature type="transmembrane region" description="Helical" evidence="6">
    <location>
        <begin position="95"/>
        <end position="120"/>
    </location>
</feature>
<dbReference type="EMBL" id="JAXCLW010000004">
    <property type="protein sequence ID" value="MDY0884227.1"/>
    <property type="molecule type" value="Genomic_DNA"/>
</dbReference>
<keyword evidence="3 6" id="KW-0812">Transmembrane</keyword>
<dbReference type="Pfam" id="PF04241">
    <property type="entry name" value="DUF423"/>
    <property type="match status" value="1"/>
</dbReference>
<keyword evidence="5 6" id="KW-0472">Membrane</keyword>
<evidence type="ECO:0000313" key="7">
    <source>
        <dbReference type="EMBL" id="MDY0884227.1"/>
    </source>
</evidence>
<comment type="similarity">
    <text evidence="2">Belongs to the UPF0382 family.</text>
</comment>
<gene>
    <name evidence="7" type="ORF">SMD27_15385</name>
</gene>
<reference evidence="7 8" key="1">
    <citation type="journal article" date="2016" name="Antonie Van Leeuwenhoek">
        <title>Dongia soli sp. nov., isolated from soil from Dokdo, Korea.</title>
        <authorList>
            <person name="Kim D.U."/>
            <person name="Lee H."/>
            <person name="Kim H."/>
            <person name="Kim S.G."/>
            <person name="Ka J.O."/>
        </authorList>
    </citation>
    <scope>NUCLEOTIDE SEQUENCE [LARGE SCALE GENOMIC DNA]</scope>
    <source>
        <strain evidence="7 8">D78</strain>
    </source>
</reference>
<comment type="subcellular location">
    <subcellularLocation>
        <location evidence="1">Membrane</location>
        <topology evidence="1">Multi-pass membrane protein</topology>
    </subcellularLocation>
</comment>
<dbReference type="PANTHER" id="PTHR43461">
    <property type="entry name" value="TRANSMEMBRANE PROTEIN 256"/>
    <property type="match status" value="1"/>
</dbReference>
<dbReference type="RefSeq" id="WP_320509295.1">
    <property type="nucleotide sequence ID" value="NZ_JAXCLW010000004.1"/>
</dbReference>
<sequence length="125" mass="13508">MRHWLIAAGITGLMGVGFGAFAAHGLSQRGDPSVVEWVKTGASYQLWHAAALLGLAAWAERLSSRWITFAAHGFFWGALIFSGSLYLLAFLQQRWLGAITPIGGVLMMLGWLSVCFAGLAQRRSA</sequence>
<evidence type="ECO:0000256" key="3">
    <source>
        <dbReference type="ARBA" id="ARBA00022692"/>
    </source>
</evidence>
<keyword evidence="4 6" id="KW-1133">Transmembrane helix</keyword>
<feature type="transmembrane region" description="Helical" evidence="6">
    <location>
        <begin position="41"/>
        <end position="59"/>
    </location>
</feature>
<keyword evidence="8" id="KW-1185">Reference proteome</keyword>
<evidence type="ECO:0000256" key="5">
    <source>
        <dbReference type="ARBA" id="ARBA00023136"/>
    </source>
</evidence>
<evidence type="ECO:0000256" key="4">
    <source>
        <dbReference type="ARBA" id="ARBA00022989"/>
    </source>
</evidence>
<feature type="transmembrane region" description="Helical" evidence="6">
    <location>
        <begin position="66"/>
        <end position="89"/>
    </location>
</feature>
<evidence type="ECO:0000256" key="6">
    <source>
        <dbReference type="SAM" id="Phobius"/>
    </source>
</evidence>
<accession>A0ABU5EE83</accession>
<proteinExistence type="inferred from homology"/>